<dbReference type="Gene3D" id="3.40.50.12230">
    <property type="match status" value="1"/>
</dbReference>
<dbReference type="RefSeq" id="WP_309201878.1">
    <property type="nucleotide sequence ID" value="NZ_CP133548.1"/>
</dbReference>
<keyword evidence="3" id="KW-1185">Reference proteome</keyword>
<dbReference type="PANTHER" id="PTHR11138:SF5">
    <property type="entry name" value="METHIONYL-TRNA FORMYLTRANSFERASE, MITOCHONDRIAL"/>
    <property type="match status" value="1"/>
</dbReference>
<dbReference type="AlphaFoldDB" id="A0AA51RSA1"/>
<dbReference type="Proteomes" id="UP001239782">
    <property type="component" value="Chromosome"/>
</dbReference>
<dbReference type="EMBL" id="CP133548">
    <property type="protein sequence ID" value="WMS86733.1"/>
    <property type="molecule type" value="Genomic_DNA"/>
</dbReference>
<protein>
    <submittedName>
        <fullName evidence="2">Formyltransferase family protein</fullName>
    </submittedName>
</protein>
<dbReference type="Pfam" id="PF00551">
    <property type="entry name" value="Formyl_trans_N"/>
    <property type="match status" value="1"/>
</dbReference>
<evidence type="ECO:0000259" key="1">
    <source>
        <dbReference type="Pfam" id="PF00551"/>
    </source>
</evidence>
<evidence type="ECO:0000313" key="3">
    <source>
        <dbReference type="Proteomes" id="UP001239782"/>
    </source>
</evidence>
<dbReference type="InterPro" id="IPR036477">
    <property type="entry name" value="Formyl_transf_N_sf"/>
</dbReference>
<proteinExistence type="predicted"/>
<feature type="domain" description="Formyl transferase N-terminal" evidence="1">
    <location>
        <begin position="102"/>
        <end position="189"/>
    </location>
</feature>
<organism evidence="2 3">
    <name type="scientific">Pleionea litopenaei</name>
    <dbReference type="NCBI Taxonomy" id="3070815"/>
    <lineage>
        <taxon>Bacteria</taxon>
        <taxon>Pseudomonadati</taxon>
        <taxon>Pseudomonadota</taxon>
        <taxon>Gammaproteobacteria</taxon>
        <taxon>Oceanospirillales</taxon>
        <taxon>Pleioneaceae</taxon>
        <taxon>Pleionea</taxon>
    </lineage>
</organism>
<reference evidence="2 3" key="1">
    <citation type="submission" date="2023-08" db="EMBL/GenBank/DDBJ databases">
        <title>Pleionea litopenaei sp. nov., isolated from stomach of juvenile Litopenaeus vannamei.</title>
        <authorList>
            <person name="Rho A.M."/>
            <person name="Hwang C.Y."/>
        </authorList>
    </citation>
    <scope>NUCLEOTIDE SEQUENCE [LARGE SCALE GENOMIC DNA]</scope>
    <source>
        <strain evidence="2 3">HL-JVS1</strain>
    </source>
</reference>
<dbReference type="GO" id="GO:0005829">
    <property type="term" value="C:cytosol"/>
    <property type="evidence" value="ECO:0007669"/>
    <property type="project" value="TreeGrafter"/>
</dbReference>
<dbReference type="SUPFAM" id="SSF53328">
    <property type="entry name" value="Formyltransferase"/>
    <property type="match status" value="1"/>
</dbReference>
<name>A0AA51RSA1_9GAMM</name>
<gene>
    <name evidence="2" type="ORF">Q9312_16045</name>
</gene>
<dbReference type="InterPro" id="IPR002376">
    <property type="entry name" value="Formyl_transf_N"/>
</dbReference>
<sequence length="266" mass="30159">MNILLLANSDVASLIALRQLLPSLKNDTLSIWLSSRVGGNTTTFNIHHEMRQLKYLEQGCLDDLNLFLSATPSSSSIISFEQLADYFKVPVQIVNDINAPNRIEELSDLAIDLVISIRYGVIIKESVIGLSNKGIINLHSGILPSYRGVMATFWSMLQEEEEIGTSLHYIDSSDIDAGPIIKISRQKVDYQKSYWFNVLRLYRQGVKDILGCLELIRVEADVQRVLPNIESGKYYSFPNNQDLEKFLSKYILSEAQDIQWLLNSEL</sequence>
<dbReference type="PANTHER" id="PTHR11138">
    <property type="entry name" value="METHIONYL-TRNA FORMYLTRANSFERASE"/>
    <property type="match status" value="1"/>
</dbReference>
<evidence type="ECO:0000313" key="2">
    <source>
        <dbReference type="EMBL" id="WMS86733.1"/>
    </source>
</evidence>
<accession>A0AA51RSA1</accession>
<dbReference type="KEGG" id="plei:Q9312_16045"/>
<dbReference type="GO" id="GO:0004479">
    <property type="term" value="F:methionyl-tRNA formyltransferase activity"/>
    <property type="evidence" value="ECO:0007669"/>
    <property type="project" value="TreeGrafter"/>
</dbReference>